<feature type="region of interest" description="Disordered" evidence="1">
    <location>
        <begin position="95"/>
        <end position="118"/>
    </location>
</feature>
<sequence length="366" mass="42217">MEEANRKRITAKSWLTRATNKLRQLLDSGEFTQISLVAQIEEFEKRLGNLDEAQSLVEEHIEIEKLEDDIEAAAQFRAEKLVTLLAAREKQVSTAELDNLSQEKTESSTSERVQPSGQVSRLPKLELPKFSGEYTEWQTFWDKFRAVIDSNNSIPTVNKFTYLQSLLQGEAAATISGLSLTETNYSTAKTLLQTRFGRPERIIFSHIQRLLQTNLFLTSKESSLPAHLWRLHDEITTQVRSLENLGVGGESYGVILTPLILHQLPNNIRLEWARVDEGKEGDLGFLLKFLHEEIQRRERSQTSEIRVFGRSEKQTKTEHEKGARKRNSPAFRIWVQEDPPMCLLSWRAFFRSVSRAKWSRFRGEKE</sequence>
<feature type="compositionally biased region" description="Basic and acidic residues" evidence="1">
    <location>
        <begin position="305"/>
        <end position="321"/>
    </location>
</feature>
<evidence type="ECO:0000256" key="1">
    <source>
        <dbReference type="SAM" id="MobiDB-lite"/>
    </source>
</evidence>
<comment type="caution">
    <text evidence="2">The sequence shown here is derived from an EMBL/GenBank/DDBJ whole genome shotgun (WGS) entry which is preliminary data.</text>
</comment>
<organism evidence="2 3">
    <name type="scientific">Elysia crispata</name>
    <name type="common">lettuce slug</name>
    <dbReference type="NCBI Taxonomy" id="231223"/>
    <lineage>
        <taxon>Eukaryota</taxon>
        <taxon>Metazoa</taxon>
        <taxon>Spiralia</taxon>
        <taxon>Lophotrochozoa</taxon>
        <taxon>Mollusca</taxon>
        <taxon>Gastropoda</taxon>
        <taxon>Heterobranchia</taxon>
        <taxon>Euthyneura</taxon>
        <taxon>Panpulmonata</taxon>
        <taxon>Sacoglossa</taxon>
        <taxon>Placobranchoidea</taxon>
        <taxon>Plakobranchidae</taxon>
        <taxon>Elysia</taxon>
    </lineage>
</organism>
<keyword evidence="3" id="KW-1185">Reference proteome</keyword>
<dbReference type="Proteomes" id="UP001283361">
    <property type="component" value="Unassembled WGS sequence"/>
</dbReference>
<dbReference type="PANTHER" id="PTHR22954:SF3">
    <property type="entry name" value="PROTEIN CBG08539"/>
    <property type="match status" value="1"/>
</dbReference>
<proteinExistence type="predicted"/>
<dbReference type="AlphaFoldDB" id="A0AAE1CYQ0"/>
<dbReference type="EMBL" id="JAWDGP010006268">
    <property type="protein sequence ID" value="KAK3744252.1"/>
    <property type="molecule type" value="Genomic_DNA"/>
</dbReference>
<feature type="compositionally biased region" description="Polar residues" evidence="1">
    <location>
        <begin position="107"/>
        <end position="118"/>
    </location>
</feature>
<evidence type="ECO:0000313" key="3">
    <source>
        <dbReference type="Proteomes" id="UP001283361"/>
    </source>
</evidence>
<feature type="region of interest" description="Disordered" evidence="1">
    <location>
        <begin position="305"/>
        <end position="324"/>
    </location>
</feature>
<dbReference type="Pfam" id="PF03564">
    <property type="entry name" value="DUF1759"/>
    <property type="match status" value="1"/>
</dbReference>
<dbReference type="InterPro" id="IPR005312">
    <property type="entry name" value="DUF1759"/>
</dbReference>
<reference evidence="2" key="1">
    <citation type="journal article" date="2023" name="G3 (Bethesda)">
        <title>A reference genome for the long-term kleptoplast-retaining sea slug Elysia crispata morphotype clarki.</title>
        <authorList>
            <person name="Eastman K.E."/>
            <person name="Pendleton A.L."/>
            <person name="Shaikh M.A."/>
            <person name="Suttiyut T."/>
            <person name="Ogas R."/>
            <person name="Tomko P."/>
            <person name="Gavelis G."/>
            <person name="Widhalm J.R."/>
            <person name="Wisecaver J.H."/>
        </authorList>
    </citation>
    <scope>NUCLEOTIDE SEQUENCE</scope>
    <source>
        <strain evidence="2">ECLA1</strain>
    </source>
</reference>
<protein>
    <submittedName>
        <fullName evidence="2">Uncharacterized protein</fullName>
    </submittedName>
</protein>
<name>A0AAE1CYQ0_9GAST</name>
<gene>
    <name evidence="2" type="ORF">RRG08_020512</name>
</gene>
<dbReference type="PANTHER" id="PTHR22954">
    <property type="entry name" value="RETROVIRAL PROTEASE-RELATED"/>
    <property type="match status" value="1"/>
</dbReference>
<evidence type="ECO:0000313" key="2">
    <source>
        <dbReference type="EMBL" id="KAK3744252.1"/>
    </source>
</evidence>
<accession>A0AAE1CYQ0</accession>